<comment type="caution">
    <text evidence="1">The sequence shown here is derived from an EMBL/GenBank/DDBJ whole genome shotgun (WGS) entry which is preliminary data.</text>
</comment>
<protein>
    <recommendedName>
        <fullName evidence="3">DUF4145 domain-containing protein</fullName>
    </recommendedName>
</protein>
<dbReference type="RefSeq" id="WP_163302328.1">
    <property type="nucleotide sequence ID" value="NZ_JAAGRQ010000042.1"/>
</dbReference>
<dbReference type="EMBL" id="JAAGRQ010000042">
    <property type="protein sequence ID" value="NDY57291.1"/>
    <property type="molecule type" value="Genomic_DNA"/>
</dbReference>
<evidence type="ECO:0000313" key="1">
    <source>
        <dbReference type="EMBL" id="NDY57291.1"/>
    </source>
</evidence>
<dbReference type="Proteomes" id="UP000469724">
    <property type="component" value="Unassembled WGS sequence"/>
</dbReference>
<keyword evidence="2" id="KW-1185">Reference proteome</keyword>
<organism evidence="1 2">
    <name type="scientific">Desulfolutivibrio sulfodismutans</name>
    <dbReference type="NCBI Taxonomy" id="63561"/>
    <lineage>
        <taxon>Bacteria</taxon>
        <taxon>Pseudomonadati</taxon>
        <taxon>Thermodesulfobacteriota</taxon>
        <taxon>Desulfovibrionia</taxon>
        <taxon>Desulfovibrionales</taxon>
        <taxon>Desulfovibrionaceae</taxon>
        <taxon>Desulfolutivibrio</taxon>
    </lineage>
</organism>
<gene>
    <name evidence="1" type="ORF">G3N56_11115</name>
</gene>
<reference evidence="1 2" key="1">
    <citation type="submission" date="2020-02" db="EMBL/GenBank/DDBJ databases">
        <title>Comparative genomics of sulfur disproportionating microorganisms.</title>
        <authorList>
            <person name="Ward L.M."/>
            <person name="Bertran E."/>
            <person name="Johnston D.T."/>
        </authorList>
    </citation>
    <scope>NUCLEOTIDE SEQUENCE [LARGE SCALE GENOMIC DNA]</scope>
    <source>
        <strain evidence="1 2">DSM 3696</strain>
    </source>
</reference>
<evidence type="ECO:0008006" key="3">
    <source>
        <dbReference type="Google" id="ProtNLM"/>
    </source>
</evidence>
<proteinExistence type="predicted"/>
<accession>A0A7K3NM69</accession>
<dbReference type="AlphaFoldDB" id="A0A7K3NM69"/>
<evidence type="ECO:0000313" key="2">
    <source>
        <dbReference type="Proteomes" id="UP000469724"/>
    </source>
</evidence>
<sequence length="210" mass="23800">MDTLTFISSIIRDVSTPAAALIALWILLSKMPHLARFIKTIKFKDIEVNLREEIAKAKDEAEILKSITSAENGPQETTKVSAFDEKIIKLANIDPKAAIFEIWKQLENSILKLMQHNGLIRFTRPDKFIRWLGSHEIISGSQVDLFLRLKKIRNEAVHAYPVDSPDISISDVLEYKELVALLIQTLESIQNKNEYLDYPIPPAPPENVGP</sequence>
<name>A0A7K3NM69_9BACT</name>